<evidence type="ECO:0000313" key="2">
    <source>
        <dbReference type="EMBL" id="ALS33539.1"/>
    </source>
</evidence>
<dbReference type="KEGG" id="ptn:PTRA_a2448"/>
<dbReference type="EMBL" id="CP011034">
    <property type="protein sequence ID" value="ALS33539.1"/>
    <property type="molecule type" value="Genomic_DNA"/>
</dbReference>
<evidence type="ECO:0000313" key="3">
    <source>
        <dbReference type="Proteomes" id="UP000065261"/>
    </source>
</evidence>
<keyword evidence="1" id="KW-1133">Transmembrane helix</keyword>
<name>A0A0U2NHU9_9GAMM</name>
<dbReference type="PATRIC" id="fig|1315283.4.peg.2131"/>
<accession>A0A0U2NHU9</accession>
<evidence type="ECO:0000256" key="1">
    <source>
        <dbReference type="SAM" id="Phobius"/>
    </source>
</evidence>
<keyword evidence="1" id="KW-0812">Transmembrane</keyword>
<organism evidence="2">
    <name type="scientific">Pseudoalteromonas translucida KMM 520</name>
    <dbReference type="NCBI Taxonomy" id="1315283"/>
    <lineage>
        <taxon>Bacteria</taxon>
        <taxon>Pseudomonadati</taxon>
        <taxon>Pseudomonadota</taxon>
        <taxon>Gammaproteobacteria</taxon>
        <taxon>Alteromonadales</taxon>
        <taxon>Pseudoalteromonadaceae</taxon>
        <taxon>Pseudoalteromonas</taxon>
    </lineage>
</organism>
<feature type="transmembrane region" description="Helical" evidence="1">
    <location>
        <begin position="6"/>
        <end position="28"/>
    </location>
</feature>
<proteinExistence type="predicted"/>
<keyword evidence="1" id="KW-0472">Membrane</keyword>
<dbReference type="OrthoDB" id="6388620at2"/>
<sequence>MGLGGISLWQIFILLFVFFVGALPWILALVSKKAEGTNKVVWFLMSFFISWLGYLVYYFLVIKKLPENN</sequence>
<gene>
    <name evidence="2" type="ORF">PTRA_a2448</name>
</gene>
<feature type="transmembrane region" description="Helical" evidence="1">
    <location>
        <begin position="40"/>
        <end position="60"/>
    </location>
</feature>
<reference evidence="2 3" key="1">
    <citation type="submission" date="2015-03" db="EMBL/GenBank/DDBJ databases">
        <authorList>
            <person name="Murphy D."/>
        </authorList>
    </citation>
    <scope>NUCLEOTIDE SEQUENCE [LARGE SCALE GENOMIC DNA]</scope>
    <source>
        <strain evidence="2 3">KMM 520</strain>
    </source>
</reference>
<evidence type="ECO:0008006" key="4">
    <source>
        <dbReference type="Google" id="ProtNLM"/>
    </source>
</evidence>
<dbReference type="Proteomes" id="UP000065261">
    <property type="component" value="Chromosome I"/>
</dbReference>
<dbReference type="AlphaFoldDB" id="A0A0U2NHU9"/>
<dbReference type="RefSeq" id="WP_083497523.1">
    <property type="nucleotide sequence ID" value="NZ_CP011034.1"/>
</dbReference>
<protein>
    <recommendedName>
        <fullName evidence="4">Cardiolipin synthase N-terminal domain-containing protein</fullName>
    </recommendedName>
</protein>